<evidence type="ECO:0000313" key="2">
    <source>
        <dbReference type="Proteomes" id="UP000584931"/>
    </source>
</evidence>
<protein>
    <submittedName>
        <fullName evidence="1">Uncharacterized protein</fullName>
    </submittedName>
</protein>
<accession>A0A7Y9XFM8</accession>
<reference evidence="1 2" key="1">
    <citation type="submission" date="2020-07" db="EMBL/GenBank/DDBJ databases">
        <title>Sequencing the genomes of 1000 actinobacteria strains.</title>
        <authorList>
            <person name="Klenk H.-P."/>
        </authorList>
    </citation>
    <scope>NUCLEOTIDE SEQUENCE [LARGE SCALE GENOMIC DNA]</scope>
    <source>
        <strain evidence="1 2">DSM 45278</strain>
    </source>
</reference>
<gene>
    <name evidence="1" type="ORF">HNR06_004571</name>
</gene>
<dbReference type="EMBL" id="JACCHL010000001">
    <property type="protein sequence ID" value="NYH54982.1"/>
    <property type="molecule type" value="Genomic_DNA"/>
</dbReference>
<proteinExistence type="predicted"/>
<name>A0A7Y9XFM8_9ACTN</name>
<evidence type="ECO:0000313" key="1">
    <source>
        <dbReference type="EMBL" id="NYH54982.1"/>
    </source>
</evidence>
<comment type="caution">
    <text evidence="1">The sequence shown here is derived from an EMBL/GenBank/DDBJ whole genome shotgun (WGS) entry which is preliminary data.</text>
</comment>
<dbReference type="Proteomes" id="UP000584931">
    <property type="component" value="Unassembled WGS sequence"/>
</dbReference>
<sequence>MRWWKALGVAAFVGVAATGAVIVRDQRQRRAYTPEQVRERLRERVALAEASGTALPTEVEDGPVVPAWRRRLRGAAGGVHASAAAALGWLRGRVDRSV</sequence>
<organism evidence="1 2">
    <name type="scientific">Nocardiopsis sinuspersici</name>
    <dbReference type="NCBI Taxonomy" id="501010"/>
    <lineage>
        <taxon>Bacteria</taxon>
        <taxon>Bacillati</taxon>
        <taxon>Actinomycetota</taxon>
        <taxon>Actinomycetes</taxon>
        <taxon>Streptosporangiales</taxon>
        <taxon>Nocardiopsidaceae</taxon>
        <taxon>Nocardiopsis</taxon>
    </lineage>
</organism>
<dbReference type="AlphaFoldDB" id="A0A7Y9XFM8"/>
<dbReference type="RefSeq" id="WP_218908805.1">
    <property type="nucleotide sequence ID" value="NZ_JACCHL010000001.1"/>
</dbReference>